<dbReference type="STRING" id="991.IW20_22470"/>
<dbReference type="EMBL" id="JPRM01000046">
    <property type="protein sequence ID" value="KFF09758.1"/>
    <property type="molecule type" value="Genomic_DNA"/>
</dbReference>
<keyword evidence="4" id="KW-1185">Reference proteome</keyword>
<gene>
    <name evidence="2" type="ORF">B0A62_08895</name>
    <name evidence="1" type="ORF">IW20_22470</name>
</gene>
<dbReference type="AlphaFoldDB" id="A0A085ZZ94"/>
<evidence type="ECO:0000313" key="3">
    <source>
        <dbReference type="Proteomes" id="UP000028712"/>
    </source>
</evidence>
<dbReference type="RefSeq" id="WP_035627560.1">
    <property type="nucleotide sequence ID" value="NZ_JBEWQG010000006.1"/>
</dbReference>
<evidence type="ECO:0000313" key="4">
    <source>
        <dbReference type="Proteomes" id="UP000198424"/>
    </source>
</evidence>
<reference evidence="2 4" key="2">
    <citation type="submission" date="2016-11" db="EMBL/GenBank/DDBJ databases">
        <title>Whole genomes of Flavobacteriaceae.</title>
        <authorList>
            <person name="Stine C."/>
            <person name="Li C."/>
            <person name="Tadesse D."/>
        </authorList>
    </citation>
    <scope>NUCLEOTIDE SEQUENCE [LARGE SCALE GENOMIC DNA]</scope>
    <source>
        <strain evidence="2 4">ATCC 29551</strain>
    </source>
</reference>
<dbReference type="Proteomes" id="UP000198424">
    <property type="component" value="Unassembled WGS sequence"/>
</dbReference>
<comment type="caution">
    <text evidence="1">The sequence shown here is derived from an EMBL/GenBank/DDBJ whole genome shotgun (WGS) entry which is preliminary data.</text>
</comment>
<accession>A0A085ZZ94</accession>
<organism evidence="1 3">
    <name type="scientific">Flavobacterium hydatis</name>
    <name type="common">Cytophaga aquatilis</name>
    <dbReference type="NCBI Taxonomy" id="991"/>
    <lineage>
        <taxon>Bacteria</taxon>
        <taxon>Pseudomonadati</taxon>
        <taxon>Bacteroidota</taxon>
        <taxon>Flavobacteriia</taxon>
        <taxon>Flavobacteriales</taxon>
        <taxon>Flavobacteriaceae</taxon>
        <taxon>Flavobacterium</taxon>
    </lineage>
</organism>
<dbReference type="OrthoDB" id="1248859at2"/>
<proteinExistence type="predicted"/>
<name>A0A085ZZ94_FLAHY</name>
<dbReference type="eggNOG" id="ENOG5032RUU">
    <property type="taxonomic scope" value="Bacteria"/>
</dbReference>
<reference evidence="1 3" key="1">
    <citation type="submission" date="2014-07" db="EMBL/GenBank/DDBJ databases">
        <title>Genome of Flavobacterium hydatis DSM 2063.</title>
        <authorList>
            <person name="Pipes S.E."/>
            <person name="Stropko S.J."/>
            <person name="Newman J.D."/>
        </authorList>
    </citation>
    <scope>NUCLEOTIDE SEQUENCE [LARGE SCALE GENOMIC DNA]</scope>
    <source>
        <strain evidence="1 3">DSM 2063</strain>
    </source>
</reference>
<dbReference type="EMBL" id="MUGY01000007">
    <property type="protein sequence ID" value="OXA95416.1"/>
    <property type="molecule type" value="Genomic_DNA"/>
</dbReference>
<protein>
    <submittedName>
        <fullName evidence="1">Uncharacterized protein</fullName>
    </submittedName>
</protein>
<evidence type="ECO:0000313" key="2">
    <source>
        <dbReference type="EMBL" id="OXA95416.1"/>
    </source>
</evidence>
<evidence type="ECO:0000313" key="1">
    <source>
        <dbReference type="EMBL" id="KFF09758.1"/>
    </source>
</evidence>
<sequence>MPIPELNLSLGLTDNDGSVFYAGSGEGKVIVRTDSALKQHTISITISEQQVGSVNLKTHFKGAEIPAEIEIPTYQMIVTDDKTNEREIYKVTRDTYFFKEQTTKKGLWSFLGLKFLATKNFLFENIPFEPLKEEIETFDISRYRKLNHDVLTYTFQNSAQNIQIFAGDINTLKVEKGTSYFVIVDEKNGQRFIGDILYREKFLKLTPKVKLHVIKRKQVSKAMETNKQGQADKLIYI</sequence>
<dbReference type="Proteomes" id="UP000028712">
    <property type="component" value="Unassembled WGS sequence"/>
</dbReference>